<dbReference type="InterPro" id="IPR005490">
    <property type="entry name" value="LD_TPept_cat_dom"/>
</dbReference>
<dbReference type="RefSeq" id="WP_239131056.1">
    <property type="nucleotide sequence ID" value="NZ_BAAAYJ010000084.1"/>
</dbReference>
<dbReference type="PROSITE" id="PS52029">
    <property type="entry name" value="LD_TPASE"/>
    <property type="match status" value="1"/>
</dbReference>
<evidence type="ECO:0000256" key="2">
    <source>
        <dbReference type="ARBA" id="ARBA00022679"/>
    </source>
</evidence>
<dbReference type="SUPFAM" id="SSF141523">
    <property type="entry name" value="L,D-transpeptidase catalytic domain-like"/>
    <property type="match status" value="1"/>
</dbReference>
<dbReference type="GO" id="GO:0018104">
    <property type="term" value="P:peptidoglycan-protein cross-linking"/>
    <property type="evidence" value="ECO:0007669"/>
    <property type="project" value="TreeGrafter"/>
</dbReference>
<dbReference type="GO" id="GO:0008360">
    <property type="term" value="P:regulation of cell shape"/>
    <property type="evidence" value="ECO:0007669"/>
    <property type="project" value="UniProtKB-UniRule"/>
</dbReference>
<dbReference type="GO" id="GO:0071555">
    <property type="term" value="P:cell wall organization"/>
    <property type="evidence" value="ECO:0007669"/>
    <property type="project" value="UniProtKB-UniRule"/>
</dbReference>
<gene>
    <name evidence="9" type="ORF">Ani05nite_77270</name>
</gene>
<sequence>MVRALRVTRTRAGLIGLAACVAAGAGFLSGAGGQRPAPRAAPAPPPSAAAPRVPAPTLSAAPAPPGLPVIDYWTAPRGFPADPQASSRTALTEGLHPARSIPVYDAPGGRPRARLTPEISGMPLVLPIAARRAGWVAVLLPTANRRIGWLPPKGWSSRPLRDHLIVQRRAHRLTWRRDGVRRAVWSVSTGTAATPTPLGRGFVLGRTPTSGAIYGGLDALALSTVPDDRQSLPAGLRTAHTGIHAWYRSDAFGRSASNGCVRLPRAAQRMLLKHIPHGTVVTVVD</sequence>
<keyword evidence="10" id="KW-1185">Reference proteome</keyword>
<comment type="pathway">
    <text evidence="1 6">Cell wall biogenesis; peptidoglycan biosynthesis.</text>
</comment>
<evidence type="ECO:0000256" key="1">
    <source>
        <dbReference type="ARBA" id="ARBA00004752"/>
    </source>
</evidence>
<feature type="active site" description="Proton donor/acceptor" evidence="6">
    <location>
        <position position="244"/>
    </location>
</feature>
<dbReference type="PANTHER" id="PTHR30582:SF2">
    <property type="entry name" value="L,D-TRANSPEPTIDASE YCIB-RELATED"/>
    <property type="match status" value="1"/>
</dbReference>
<reference evidence="9" key="1">
    <citation type="submission" date="2021-01" db="EMBL/GenBank/DDBJ databases">
        <title>Whole genome shotgun sequence of Actinoplanes nipponensis NBRC 14063.</title>
        <authorList>
            <person name="Komaki H."/>
            <person name="Tamura T."/>
        </authorList>
    </citation>
    <scope>NUCLEOTIDE SEQUENCE</scope>
    <source>
        <strain evidence="9">NBRC 14063</strain>
    </source>
</reference>
<name>A0A919JNU0_9ACTN</name>
<dbReference type="GO" id="GO:0071972">
    <property type="term" value="F:peptidoglycan L,D-transpeptidase activity"/>
    <property type="evidence" value="ECO:0007669"/>
    <property type="project" value="TreeGrafter"/>
</dbReference>
<evidence type="ECO:0000256" key="5">
    <source>
        <dbReference type="ARBA" id="ARBA00023316"/>
    </source>
</evidence>
<dbReference type="PANTHER" id="PTHR30582">
    <property type="entry name" value="L,D-TRANSPEPTIDASE"/>
    <property type="match status" value="1"/>
</dbReference>
<dbReference type="Gene3D" id="2.40.440.10">
    <property type="entry name" value="L,D-transpeptidase catalytic domain-like"/>
    <property type="match status" value="1"/>
</dbReference>
<keyword evidence="3 6" id="KW-0133">Cell shape</keyword>
<protein>
    <recommendedName>
        <fullName evidence="8">L,D-TPase catalytic domain-containing protein</fullName>
    </recommendedName>
</protein>
<dbReference type="EMBL" id="BOMQ01000097">
    <property type="protein sequence ID" value="GIE54193.1"/>
    <property type="molecule type" value="Genomic_DNA"/>
</dbReference>
<evidence type="ECO:0000313" key="9">
    <source>
        <dbReference type="EMBL" id="GIE54193.1"/>
    </source>
</evidence>
<dbReference type="InterPro" id="IPR050979">
    <property type="entry name" value="LD-transpeptidase"/>
</dbReference>
<comment type="caution">
    <text evidence="9">The sequence shown here is derived from an EMBL/GenBank/DDBJ whole genome shotgun (WGS) entry which is preliminary data.</text>
</comment>
<evidence type="ECO:0000256" key="3">
    <source>
        <dbReference type="ARBA" id="ARBA00022960"/>
    </source>
</evidence>
<proteinExistence type="predicted"/>
<evidence type="ECO:0000259" key="8">
    <source>
        <dbReference type="PROSITE" id="PS52029"/>
    </source>
</evidence>
<feature type="compositionally biased region" description="Low complexity" evidence="7">
    <location>
        <begin position="49"/>
        <end position="60"/>
    </location>
</feature>
<keyword evidence="2" id="KW-0808">Transferase</keyword>
<dbReference type="GO" id="GO:0016740">
    <property type="term" value="F:transferase activity"/>
    <property type="evidence" value="ECO:0007669"/>
    <property type="project" value="UniProtKB-KW"/>
</dbReference>
<keyword evidence="4 6" id="KW-0573">Peptidoglycan synthesis</keyword>
<dbReference type="InterPro" id="IPR038063">
    <property type="entry name" value="Transpep_catalytic_dom"/>
</dbReference>
<dbReference type="CDD" id="cd16913">
    <property type="entry name" value="YkuD_like"/>
    <property type="match status" value="1"/>
</dbReference>
<dbReference type="Pfam" id="PF03734">
    <property type="entry name" value="YkuD"/>
    <property type="match status" value="1"/>
</dbReference>
<organism evidence="9 10">
    <name type="scientific">Actinoplanes nipponensis</name>
    <dbReference type="NCBI Taxonomy" id="135950"/>
    <lineage>
        <taxon>Bacteria</taxon>
        <taxon>Bacillati</taxon>
        <taxon>Actinomycetota</taxon>
        <taxon>Actinomycetes</taxon>
        <taxon>Micromonosporales</taxon>
        <taxon>Micromonosporaceae</taxon>
        <taxon>Actinoplanes</taxon>
    </lineage>
</organism>
<evidence type="ECO:0000313" key="10">
    <source>
        <dbReference type="Proteomes" id="UP000647172"/>
    </source>
</evidence>
<dbReference type="AlphaFoldDB" id="A0A919JNU0"/>
<feature type="domain" description="L,D-TPase catalytic" evidence="8">
    <location>
        <begin position="162"/>
        <end position="284"/>
    </location>
</feature>
<feature type="compositionally biased region" description="Pro residues" evidence="7">
    <location>
        <begin position="39"/>
        <end position="48"/>
    </location>
</feature>
<accession>A0A919JNU0</accession>
<feature type="region of interest" description="Disordered" evidence="7">
    <location>
        <begin position="31"/>
        <end position="60"/>
    </location>
</feature>
<dbReference type="Proteomes" id="UP000647172">
    <property type="component" value="Unassembled WGS sequence"/>
</dbReference>
<dbReference type="GO" id="GO:0005576">
    <property type="term" value="C:extracellular region"/>
    <property type="evidence" value="ECO:0007669"/>
    <property type="project" value="TreeGrafter"/>
</dbReference>
<evidence type="ECO:0000256" key="4">
    <source>
        <dbReference type="ARBA" id="ARBA00022984"/>
    </source>
</evidence>
<keyword evidence="5 6" id="KW-0961">Cell wall biogenesis/degradation</keyword>
<evidence type="ECO:0000256" key="6">
    <source>
        <dbReference type="PROSITE-ProRule" id="PRU01373"/>
    </source>
</evidence>
<evidence type="ECO:0000256" key="7">
    <source>
        <dbReference type="SAM" id="MobiDB-lite"/>
    </source>
</evidence>
<feature type="active site" description="Nucleophile" evidence="6">
    <location>
        <position position="260"/>
    </location>
</feature>